<evidence type="ECO:0000256" key="4">
    <source>
        <dbReference type="ARBA" id="ARBA00023002"/>
    </source>
</evidence>
<dbReference type="GO" id="GO:0020037">
    <property type="term" value="F:heme binding"/>
    <property type="evidence" value="ECO:0007669"/>
    <property type="project" value="InterPro"/>
</dbReference>
<dbReference type="CDD" id="cd11041">
    <property type="entry name" value="CYP503A1-like"/>
    <property type="match status" value="1"/>
</dbReference>
<keyword evidence="10" id="KW-1185">Reference proteome</keyword>
<dbReference type="PANTHER" id="PTHR46206">
    <property type="entry name" value="CYTOCHROME P450"/>
    <property type="match status" value="1"/>
</dbReference>
<keyword evidence="3 6" id="KW-0479">Metal-binding</keyword>
<evidence type="ECO:0000256" key="6">
    <source>
        <dbReference type="PIRSR" id="PIRSR602403-1"/>
    </source>
</evidence>
<dbReference type="InterPro" id="IPR002403">
    <property type="entry name" value="Cyt_P450_E_grp-IV"/>
</dbReference>
<comment type="similarity">
    <text evidence="2 7">Belongs to the cytochrome P450 family.</text>
</comment>
<dbReference type="AlphaFoldDB" id="A0A4S8KKQ2"/>
<dbReference type="Pfam" id="PF00067">
    <property type="entry name" value="p450"/>
    <property type="match status" value="1"/>
</dbReference>
<dbReference type="Proteomes" id="UP000297245">
    <property type="component" value="Unassembled WGS sequence"/>
</dbReference>
<evidence type="ECO:0000256" key="5">
    <source>
        <dbReference type="ARBA" id="ARBA00023004"/>
    </source>
</evidence>
<comment type="cofactor">
    <cofactor evidence="1 6">
        <name>heme</name>
        <dbReference type="ChEBI" id="CHEBI:30413"/>
    </cofactor>
</comment>
<dbReference type="Gene3D" id="1.10.630.10">
    <property type="entry name" value="Cytochrome P450"/>
    <property type="match status" value="1"/>
</dbReference>
<dbReference type="InterPro" id="IPR036396">
    <property type="entry name" value="Cyt_P450_sf"/>
</dbReference>
<dbReference type="PRINTS" id="PR00465">
    <property type="entry name" value="EP450IV"/>
</dbReference>
<protein>
    <submittedName>
        <fullName evidence="9">Cytochrome P450</fullName>
    </submittedName>
</protein>
<dbReference type="InterPro" id="IPR001128">
    <property type="entry name" value="Cyt_P450"/>
</dbReference>
<dbReference type="EMBL" id="ML181310">
    <property type="protein sequence ID" value="THU75981.1"/>
    <property type="molecule type" value="Genomic_DNA"/>
</dbReference>
<keyword evidence="8" id="KW-0732">Signal</keyword>
<evidence type="ECO:0000256" key="3">
    <source>
        <dbReference type="ARBA" id="ARBA00022723"/>
    </source>
</evidence>
<dbReference type="GO" id="GO:0004497">
    <property type="term" value="F:monooxygenase activity"/>
    <property type="evidence" value="ECO:0007669"/>
    <property type="project" value="UniProtKB-KW"/>
</dbReference>
<feature type="signal peptide" evidence="8">
    <location>
        <begin position="1"/>
        <end position="19"/>
    </location>
</feature>
<evidence type="ECO:0000313" key="9">
    <source>
        <dbReference type="EMBL" id="THU75981.1"/>
    </source>
</evidence>
<keyword evidence="5 6" id="KW-0408">Iron</keyword>
<evidence type="ECO:0000256" key="8">
    <source>
        <dbReference type="SAM" id="SignalP"/>
    </source>
</evidence>
<keyword evidence="6 7" id="KW-0349">Heme</keyword>
<keyword evidence="4 7" id="KW-0560">Oxidoreductase</keyword>
<evidence type="ECO:0000256" key="7">
    <source>
        <dbReference type="RuleBase" id="RU000461"/>
    </source>
</evidence>
<feature type="chain" id="PRO_5020932602" evidence="8">
    <location>
        <begin position="20"/>
        <end position="555"/>
    </location>
</feature>
<reference evidence="9 10" key="1">
    <citation type="journal article" date="2019" name="Nat. Ecol. Evol.">
        <title>Megaphylogeny resolves global patterns of mushroom evolution.</title>
        <authorList>
            <person name="Varga T."/>
            <person name="Krizsan K."/>
            <person name="Foldi C."/>
            <person name="Dima B."/>
            <person name="Sanchez-Garcia M."/>
            <person name="Sanchez-Ramirez S."/>
            <person name="Szollosi G.J."/>
            <person name="Szarkandi J.G."/>
            <person name="Papp V."/>
            <person name="Albert L."/>
            <person name="Andreopoulos W."/>
            <person name="Angelini C."/>
            <person name="Antonin V."/>
            <person name="Barry K.W."/>
            <person name="Bougher N.L."/>
            <person name="Buchanan P."/>
            <person name="Buyck B."/>
            <person name="Bense V."/>
            <person name="Catcheside P."/>
            <person name="Chovatia M."/>
            <person name="Cooper J."/>
            <person name="Damon W."/>
            <person name="Desjardin D."/>
            <person name="Finy P."/>
            <person name="Geml J."/>
            <person name="Haridas S."/>
            <person name="Hughes K."/>
            <person name="Justo A."/>
            <person name="Karasinski D."/>
            <person name="Kautmanova I."/>
            <person name="Kiss B."/>
            <person name="Kocsube S."/>
            <person name="Kotiranta H."/>
            <person name="LaButti K.M."/>
            <person name="Lechner B.E."/>
            <person name="Liimatainen K."/>
            <person name="Lipzen A."/>
            <person name="Lukacs Z."/>
            <person name="Mihaltcheva S."/>
            <person name="Morgado L.N."/>
            <person name="Niskanen T."/>
            <person name="Noordeloos M.E."/>
            <person name="Ohm R.A."/>
            <person name="Ortiz-Santana B."/>
            <person name="Ovrebo C."/>
            <person name="Racz N."/>
            <person name="Riley R."/>
            <person name="Savchenko A."/>
            <person name="Shiryaev A."/>
            <person name="Soop K."/>
            <person name="Spirin V."/>
            <person name="Szebenyi C."/>
            <person name="Tomsovsky M."/>
            <person name="Tulloss R.E."/>
            <person name="Uehling J."/>
            <person name="Grigoriev I.V."/>
            <person name="Vagvolgyi C."/>
            <person name="Papp T."/>
            <person name="Martin F.M."/>
            <person name="Miettinen O."/>
            <person name="Hibbett D.S."/>
            <person name="Nagy L.G."/>
        </authorList>
    </citation>
    <scope>NUCLEOTIDE SEQUENCE [LARGE SCALE GENOMIC DNA]</scope>
    <source>
        <strain evidence="9 10">CBS 962.96</strain>
    </source>
</reference>
<accession>A0A4S8KKQ2</accession>
<evidence type="ECO:0000313" key="10">
    <source>
        <dbReference type="Proteomes" id="UP000297245"/>
    </source>
</evidence>
<feature type="binding site" description="axial binding residue" evidence="6">
    <location>
        <position position="468"/>
    </location>
    <ligand>
        <name>heme</name>
        <dbReference type="ChEBI" id="CHEBI:30413"/>
    </ligand>
    <ligandPart>
        <name>Fe</name>
        <dbReference type="ChEBI" id="CHEBI:18248"/>
    </ligandPart>
</feature>
<dbReference type="PROSITE" id="PS00086">
    <property type="entry name" value="CYTOCHROME_P450"/>
    <property type="match status" value="1"/>
</dbReference>
<proteinExistence type="inferred from homology"/>
<dbReference type="SUPFAM" id="SSF48264">
    <property type="entry name" value="Cytochrome P450"/>
    <property type="match status" value="1"/>
</dbReference>
<dbReference type="GO" id="GO:0005506">
    <property type="term" value="F:iron ion binding"/>
    <property type="evidence" value="ECO:0007669"/>
    <property type="project" value="InterPro"/>
</dbReference>
<name>A0A4S8KKQ2_DENBC</name>
<keyword evidence="7" id="KW-0503">Monooxygenase</keyword>
<evidence type="ECO:0000256" key="2">
    <source>
        <dbReference type="ARBA" id="ARBA00010617"/>
    </source>
</evidence>
<organism evidence="9 10">
    <name type="scientific">Dendrothele bispora (strain CBS 962.96)</name>
    <dbReference type="NCBI Taxonomy" id="1314807"/>
    <lineage>
        <taxon>Eukaryota</taxon>
        <taxon>Fungi</taxon>
        <taxon>Dikarya</taxon>
        <taxon>Basidiomycota</taxon>
        <taxon>Agaricomycotina</taxon>
        <taxon>Agaricomycetes</taxon>
        <taxon>Agaricomycetidae</taxon>
        <taxon>Agaricales</taxon>
        <taxon>Agaricales incertae sedis</taxon>
        <taxon>Dendrothele</taxon>
    </lineage>
</organism>
<dbReference type="GO" id="GO:0016705">
    <property type="term" value="F:oxidoreductase activity, acting on paired donors, with incorporation or reduction of molecular oxygen"/>
    <property type="evidence" value="ECO:0007669"/>
    <property type="project" value="InterPro"/>
</dbReference>
<dbReference type="OrthoDB" id="1844152at2759"/>
<gene>
    <name evidence="9" type="ORF">K435DRAFT_974623</name>
</gene>
<dbReference type="InterPro" id="IPR017972">
    <property type="entry name" value="Cyt_P450_CS"/>
</dbReference>
<evidence type="ECO:0000256" key="1">
    <source>
        <dbReference type="ARBA" id="ARBA00001971"/>
    </source>
</evidence>
<sequence>MTVSTTIISLLILYAVTHLYDKGRRIQHELPSLRFEGVWTSYVVSIVNCFCTKFAIEEACKKYGDRLFAFPLVGQWVVLARSKEHIREICNAPEDVLSMEAAAEELLQLRYTIGPEFCNETYHIPAIRTSLNQNLSVILPELVDEIISSFKEIDEKAMKRWTLSTKLVSRFRRRGRKDIEWVPLDGLSTVSRIVCRASTRVFVGTSMARNEEYCRLASKFTNDTLNAGPIIKFLIPKFLRPMTGFVYRAFYGHHRRMLALLQPVIEQRRMAMSASTTRPSNDMLSWLMATAEPLRPHSNESLAMRMLNVNFVALHTTTKTLTHAIYHLASQPQYIPILREEVERYLGADPTEWNIGKLGRCVKMDSFFKETLRLNGLGAIWMPRLAMTDFTFVDGTKVTSGNFLATAAAVVHEDNNIYDRPRTFDGLRFCNLRSSKENAFDEGSDDWMFRSTGTSESYLSFGGGRHICPGRFFTSMEMKCIMAYLVLHYDVRMPQAGVRPPDEWYGPTSNPARNVMVLFKRRELLLPDAVNVCIYDATSYRLCYPRFSQFVYIES</sequence>